<protein>
    <submittedName>
        <fullName evidence="1">Uncharacterized protein</fullName>
    </submittedName>
</protein>
<dbReference type="Proteomes" id="UP000621560">
    <property type="component" value="Unassembled WGS sequence"/>
</dbReference>
<gene>
    <name evidence="1" type="ORF">IDH44_12125</name>
</gene>
<proteinExistence type="predicted"/>
<accession>A0A927GSQ8</accession>
<organism evidence="1 2">
    <name type="scientific">Paenibacillus sabuli</name>
    <dbReference type="NCBI Taxonomy" id="2772509"/>
    <lineage>
        <taxon>Bacteria</taxon>
        <taxon>Bacillati</taxon>
        <taxon>Bacillota</taxon>
        <taxon>Bacilli</taxon>
        <taxon>Bacillales</taxon>
        <taxon>Paenibacillaceae</taxon>
        <taxon>Paenibacillus</taxon>
    </lineage>
</organism>
<dbReference type="EMBL" id="JACXIZ010000020">
    <property type="protein sequence ID" value="MBD2845942.1"/>
    <property type="molecule type" value="Genomic_DNA"/>
</dbReference>
<evidence type="ECO:0000313" key="1">
    <source>
        <dbReference type="EMBL" id="MBD2845942.1"/>
    </source>
</evidence>
<feature type="non-terminal residue" evidence="1">
    <location>
        <position position="1"/>
    </location>
</feature>
<comment type="caution">
    <text evidence="1">The sequence shown here is derived from an EMBL/GenBank/DDBJ whole genome shotgun (WGS) entry which is preliminary data.</text>
</comment>
<reference evidence="1" key="1">
    <citation type="submission" date="2020-09" db="EMBL/GenBank/DDBJ databases">
        <title>A novel bacterium of genus Paenibacillus, isolated from South China Sea.</title>
        <authorList>
            <person name="Huang H."/>
            <person name="Mo K."/>
            <person name="Hu Y."/>
        </authorList>
    </citation>
    <scope>NUCLEOTIDE SEQUENCE</scope>
    <source>
        <strain evidence="1">IB182496</strain>
    </source>
</reference>
<evidence type="ECO:0000313" key="2">
    <source>
        <dbReference type="Proteomes" id="UP000621560"/>
    </source>
</evidence>
<dbReference type="RefSeq" id="WP_190917999.1">
    <property type="nucleotide sequence ID" value="NZ_JACXIZ010000020.1"/>
</dbReference>
<sequence length="290" mass="30252">VERGAMLGWELTRARRMFVDLPALASGETARAAAQALLRALEPLRGAEAGTIDPAAAALGLDRWMEEAGVDVYFKSWPVALRTAPDPAANGLRTCGLNAAAKSGRFALAAPVVVDTDAAARISRQWLTAATQPAGEERAVHVMLWSGTTLDAPTTVRLELGELSCEVRLRPTTWPGEAHADVELRAQDDGSGRACTDEAAFAPHAFAIAEALRQACPPLADGFVSHLGDASWGAPPFALDPVGSDLPPGFVPAGPWLAGAGIPYDDDHAAIGELLAAGERAARRALAFAP</sequence>
<keyword evidence="2" id="KW-1185">Reference proteome</keyword>
<name>A0A927GSQ8_9BACL</name>
<dbReference type="AlphaFoldDB" id="A0A927GSQ8"/>